<feature type="region of interest" description="Disordered" evidence="1">
    <location>
        <begin position="91"/>
        <end position="115"/>
    </location>
</feature>
<reference evidence="2 3" key="1">
    <citation type="journal article" date="2021" name="ACS Chem. Biol.">
        <title>Genomic-Led Discovery of a Novel Glycopeptide Antibiotic by Nonomuraea coxensis DSM 45129.</title>
        <authorList>
            <person name="Yushchuk O."/>
            <person name="Vior N.M."/>
            <person name="Andreo-Vidal A."/>
            <person name="Berini F."/>
            <person name="Ruckert C."/>
            <person name="Busche T."/>
            <person name="Binda E."/>
            <person name="Kalinowski J."/>
            <person name="Truman A.W."/>
            <person name="Marinelli F."/>
        </authorList>
    </citation>
    <scope>NUCLEOTIDE SEQUENCE [LARGE SCALE GENOMIC DNA]</scope>
    <source>
        <strain evidence="2 3">DSM 45129</strain>
    </source>
</reference>
<gene>
    <name evidence="2" type="ORF">Nocox_02275</name>
</gene>
<organism evidence="2 3">
    <name type="scientific">Nonomuraea coxensis DSM 45129</name>
    <dbReference type="NCBI Taxonomy" id="1122611"/>
    <lineage>
        <taxon>Bacteria</taxon>
        <taxon>Bacillati</taxon>
        <taxon>Actinomycetota</taxon>
        <taxon>Actinomycetes</taxon>
        <taxon>Streptosporangiales</taxon>
        <taxon>Streptosporangiaceae</taxon>
        <taxon>Nonomuraea</taxon>
    </lineage>
</organism>
<feature type="compositionally biased region" description="Basic and acidic residues" evidence="1">
    <location>
        <begin position="91"/>
        <end position="101"/>
    </location>
</feature>
<name>A0ABX8TRT7_9ACTN</name>
<dbReference type="Proteomes" id="UP000824681">
    <property type="component" value="Chromosome"/>
</dbReference>
<evidence type="ECO:0000313" key="3">
    <source>
        <dbReference type="Proteomes" id="UP000824681"/>
    </source>
</evidence>
<keyword evidence="3" id="KW-1185">Reference proteome</keyword>
<evidence type="ECO:0000256" key="1">
    <source>
        <dbReference type="SAM" id="MobiDB-lite"/>
    </source>
</evidence>
<dbReference type="EMBL" id="CP068985">
    <property type="protein sequence ID" value="QYC38088.1"/>
    <property type="molecule type" value="Genomic_DNA"/>
</dbReference>
<evidence type="ECO:0000313" key="2">
    <source>
        <dbReference type="EMBL" id="QYC38088.1"/>
    </source>
</evidence>
<sequence>MGSPPQHGYHAVFSGLRSRSARADYTVDLLHDLRERLSRTFTVEGNPLGRDQYGEALAKERYKIEDAVFNAFWAHIDEMERLRDGLRGNARNYEDAEDHGNPGDAGDDPANPEGW</sequence>
<dbReference type="RefSeq" id="WP_020542694.1">
    <property type="nucleotide sequence ID" value="NZ_CP068985.1"/>
</dbReference>
<proteinExistence type="predicted"/>
<protein>
    <submittedName>
        <fullName evidence="2">Uncharacterized protein</fullName>
    </submittedName>
</protein>
<accession>A0ABX8TRT7</accession>